<feature type="transmembrane region" description="Helical" evidence="6">
    <location>
        <begin position="98"/>
        <end position="120"/>
    </location>
</feature>
<evidence type="ECO:0000256" key="4">
    <source>
        <dbReference type="ARBA" id="ARBA00023136"/>
    </source>
</evidence>
<evidence type="ECO:0000256" key="2">
    <source>
        <dbReference type="ARBA" id="ARBA00022692"/>
    </source>
</evidence>
<evidence type="ECO:0000259" key="7">
    <source>
        <dbReference type="Pfam" id="PF20684"/>
    </source>
</evidence>
<dbReference type="PANTHER" id="PTHR33048">
    <property type="entry name" value="PTH11-LIKE INTEGRAL MEMBRANE PROTEIN (AFU_ORTHOLOGUE AFUA_5G11245)"/>
    <property type="match status" value="1"/>
</dbReference>
<feature type="transmembrane region" description="Helical" evidence="6">
    <location>
        <begin position="23"/>
        <end position="42"/>
    </location>
</feature>
<name>A0A6A6GM74_9PEZI</name>
<feature type="transmembrane region" description="Helical" evidence="6">
    <location>
        <begin position="209"/>
        <end position="231"/>
    </location>
</feature>
<dbReference type="InterPro" id="IPR052337">
    <property type="entry name" value="SAT4-like"/>
</dbReference>
<dbReference type="Proteomes" id="UP000799538">
    <property type="component" value="Unassembled WGS sequence"/>
</dbReference>
<sequence>MTEWDQSPEEVQVILHHLDMCSIISWTMLSISTVAGVLRIYVRSRLLKTFGWDDGAMVLAQFFFLLCTIFVFLVNTWGTSSFNGIQTVDYDTFSWMARWAYGMYILTVISIKVSLSLFMFRIFGPHHIRERVLIHILTIVPAAIGLIALVLVNATCAVTFAPVCTWRRTFNYTSLSFSFANSLADIAFASLSFLILWRMTMTLAAKISASILFLMGSFGGLASVLRVAAYFQPGSDVLQQIRYSTWSMIEAGTCITAVCLFTLRPLFRHCTCFGSRLGTGGSSQAKLYPYRASTILNKGHVAELQTHGLTDKAGSRGSEVKEPEVVVLVAERMDSRFSRASRVEVYTLESGLGTGDLGTRGV</sequence>
<keyword evidence="4 6" id="KW-0472">Membrane</keyword>
<keyword evidence="3 6" id="KW-1133">Transmembrane helix</keyword>
<dbReference type="OrthoDB" id="4682787at2759"/>
<comment type="similarity">
    <text evidence="5">Belongs to the SAT4 family.</text>
</comment>
<feature type="transmembrane region" description="Helical" evidence="6">
    <location>
        <begin position="175"/>
        <end position="197"/>
    </location>
</feature>
<feature type="transmembrane region" description="Helical" evidence="6">
    <location>
        <begin position="132"/>
        <end position="163"/>
    </location>
</feature>
<accession>A0A6A6GM74</accession>
<evidence type="ECO:0000256" key="3">
    <source>
        <dbReference type="ARBA" id="ARBA00022989"/>
    </source>
</evidence>
<organism evidence="8 9">
    <name type="scientific">Elsinoe ampelina</name>
    <dbReference type="NCBI Taxonomy" id="302913"/>
    <lineage>
        <taxon>Eukaryota</taxon>
        <taxon>Fungi</taxon>
        <taxon>Dikarya</taxon>
        <taxon>Ascomycota</taxon>
        <taxon>Pezizomycotina</taxon>
        <taxon>Dothideomycetes</taxon>
        <taxon>Dothideomycetidae</taxon>
        <taxon>Myriangiales</taxon>
        <taxon>Elsinoaceae</taxon>
        <taxon>Elsinoe</taxon>
    </lineage>
</organism>
<gene>
    <name evidence="8" type="ORF">BDZ85DRAFT_247201</name>
</gene>
<dbReference type="AlphaFoldDB" id="A0A6A6GM74"/>
<evidence type="ECO:0000256" key="1">
    <source>
        <dbReference type="ARBA" id="ARBA00004141"/>
    </source>
</evidence>
<comment type="subcellular location">
    <subcellularLocation>
        <location evidence="1">Membrane</location>
        <topology evidence="1">Multi-pass membrane protein</topology>
    </subcellularLocation>
</comment>
<feature type="transmembrane region" description="Helical" evidence="6">
    <location>
        <begin position="54"/>
        <end position="78"/>
    </location>
</feature>
<protein>
    <recommendedName>
        <fullName evidence="7">Rhodopsin domain-containing protein</fullName>
    </recommendedName>
</protein>
<keyword evidence="2 6" id="KW-0812">Transmembrane</keyword>
<evidence type="ECO:0000256" key="5">
    <source>
        <dbReference type="ARBA" id="ARBA00038359"/>
    </source>
</evidence>
<dbReference type="GO" id="GO:0016020">
    <property type="term" value="C:membrane"/>
    <property type="evidence" value="ECO:0007669"/>
    <property type="project" value="UniProtKB-SubCell"/>
</dbReference>
<dbReference type="Pfam" id="PF20684">
    <property type="entry name" value="Fung_rhodopsin"/>
    <property type="match status" value="1"/>
</dbReference>
<dbReference type="PANTHER" id="PTHR33048:SF47">
    <property type="entry name" value="INTEGRAL MEMBRANE PROTEIN-RELATED"/>
    <property type="match status" value="1"/>
</dbReference>
<evidence type="ECO:0000313" key="8">
    <source>
        <dbReference type="EMBL" id="KAF2226826.1"/>
    </source>
</evidence>
<proteinExistence type="inferred from homology"/>
<evidence type="ECO:0000256" key="6">
    <source>
        <dbReference type="SAM" id="Phobius"/>
    </source>
</evidence>
<reference evidence="9" key="1">
    <citation type="journal article" date="2020" name="Stud. Mycol.">
        <title>101 Dothideomycetes genomes: A test case for predicting lifestyles and emergence of pathogens.</title>
        <authorList>
            <person name="Haridas S."/>
            <person name="Albert R."/>
            <person name="Binder M."/>
            <person name="Bloem J."/>
            <person name="LaButti K."/>
            <person name="Salamov A."/>
            <person name="Andreopoulos B."/>
            <person name="Baker S."/>
            <person name="Barry K."/>
            <person name="Bills G."/>
            <person name="Bluhm B."/>
            <person name="Cannon C."/>
            <person name="Castanera R."/>
            <person name="Culley D."/>
            <person name="Daum C."/>
            <person name="Ezra D."/>
            <person name="Gonzalez J."/>
            <person name="Henrissat B."/>
            <person name="Kuo A."/>
            <person name="Liang C."/>
            <person name="Lipzen A."/>
            <person name="Lutzoni F."/>
            <person name="Magnuson J."/>
            <person name="Mondo S."/>
            <person name="Nolan M."/>
            <person name="Ohm R."/>
            <person name="Pangilinan J."/>
            <person name="Park H.-J."/>
            <person name="Ramirez L."/>
            <person name="Alfaro M."/>
            <person name="Sun H."/>
            <person name="Tritt A."/>
            <person name="Yoshinaga Y."/>
            <person name="Zwiers L.-H."/>
            <person name="Turgeon B."/>
            <person name="Goodwin S."/>
            <person name="Spatafora J."/>
            <person name="Crous P."/>
            <person name="Grigoriev I."/>
        </authorList>
    </citation>
    <scope>NUCLEOTIDE SEQUENCE [LARGE SCALE GENOMIC DNA]</scope>
    <source>
        <strain evidence="9">CECT 20119</strain>
    </source>
</reference>
<dbReference type="InterPro" id="IPR049326">
    <property type="entry name" value="Rhodopsin_dom_fungi"/>
</dbReference>
<dbReference type="EMBL" id="ML992502">
    <property type="protein sequence ID" value="KAF2226826.1"/>
    <property type="molecule type" value="Genomic_DNA"/>
</dbReference>
<feature type="domain" description="Rhodopsin" evidence="7">
    <location>
        <begin position="38"/>
        <end position="268"/>
    </location>
</feature>
<feature type="transmembrane region" description="Helical" evidence="6">
    <location>
        <begin position="243"/>
        <end position="263"/>
    </location>
</feature>
<evidence type="ECO:0000313" key="9">
    <source>
        <dbReference type="Proteomes" id="UP000799538"/>
    </source>
</evidence>
<keyword evidence="9" id="KW-1185">Reference proteome</keyword>